<protein>
    <submittedName>
        <fullName evidence="3">Metallophosphoesterase family protein</fullName>
    </submittedName>
</protein>
<dbReference type="PANTHER" id="PTHR42850">
    <property type="entry name" value="METALLOPHOSPHOESTERASE"/>
    <property type="match status" value="1"/>
</dbReference>
<dbReference type="EMBL" id="CP121194">
    <property type="protein sequence ID" value="XBH09890.1"/>
    <property type="molecule type" value="Genomic_DNA"/>
</dbReference>
<dbReference type="InterPro" id="IPR024654">
    <property type="entry name" value="Calcineurin-like_PHP_lpxH"/>
</dbReference>
<feature type="domain" description="Calcineurin-like phosphoesterase" evidence="2">
    <location>
        <begin position="1"/>
        <end position="211"/>
    </location>
</feature>
<evidence type="ECO:0000256" key="1">
    <source>
        <dbReference type="ARBA" id="ARBA00008950"/>
    </source>
</evidence>
<dbReference type="SUPFAM" id="SSF56300">
    <property type="entry name" value="Metallo-dependent phosphatases"/>
    <property type="match status" value="1"/>
</dbReference>
<dbReference type="PIRSF" id="PIRSF000883">
    <property type="entry name" value="Pesterase_MJ0912"/>
    <property type="match status" value="1"/>
</dbReference>
<dbReference type="InterPro" id="IPR029052">
    <property type="entry name" value="Metallo-depent_PP-like"/>
</dbReference>
<gene>
    <name evidence="3" type="ORF">P4G45_15590</name>
    <name evidence="4" type="ORF">P8936_16800</name>
</gene>
<comment type="similarity">
    <text evidence="1">Belongs to the metallophosphoesterase superfamily. YfcE family.</text>
</comment>
<name>A0AAU7CY87_9BACT</name>
<accession>A0AAU7CY87</accession>
<evidence type="ECO:0000259" key="2">
    <source>
        <dbReference type="Pfam" id="PF12850"/>
    </source>
</evidence>
<evidence type="ECO:0000313" key="4">
    <source>
        <dbReference type="EMBL" id="XBH13326.1"/>
    </source>
</evidence>
<dbReference type="Pfam" id="PF12850">
    <property type="entry name" value="Metallophos_2"/>
    <property type="match status" value="1"/>
</dbReference>
<dbReference type="GO" id="GO:0016791">
    <property type="term" value="F:phosphatase activity"/>
    <property type="evidence" value="ECO:0007669"/>
    <property type="project" value="TreeGrafter"/>
</dbReference>
<dbReference type="PANTHER" id="PTHR42850:SF2">
    <property type="entry name" value="BLL5683 PROTEIN"/>
    <property type="match status" value="1"/>
</dbReference>
<dbReference type="GO" id="GO:0005737">
    <property type="term" value="C:cytoplasm"/>
    <property type="evidence" value="ECO:0007669"/>
    <property type="project" value="TreeGrafter"/>
</dbReference>
<dbReference type="AlphaFoldDB" id="A0AAU7CY87"/>
<organism evidence="3">
    <name type="scientific">Edaphobacter paludis</name>
    <dbReference type="NCBI Taxonomy" id="3035702"/>
    <lineage>
        <taxon>Bacteria</taxon>
        <taxon>Pseudomonadati</taxon>
        <taxon>Acidobacteriota</taxon>
        <taxon>Terriglobia</taxon>
        <taxon>Terriglobales</taxon>
        <taxon>Acidobacteriaceae</taxon>
        <taxon>Edaphobacter</taxon>
    </lineage>
</organism>
<dbReference type="RefSeq" id="WP_348267398.1">
    <property type="nucleotide sequence ID" value="NZ_CP121194.1"/>
</dbReference>
<sequence length="250" mass="27656">MRALILSDIHANLEALKAVLDAAGPFDTLWNLGDIVGYGASPNQVIELIRPKSQLTVRGNHDRVCCGLTSSLGFNPVARAAALWTHDELTADNRSWLKGLPQGPLQPAEANVTCAHGSPLNEDQYILNMRDAWAPLQQMSNQITFFGHTHIQGGFSQKDHDWHEVRPQYYRGNEADSWVMPIPPGTRHLINPGSVGQPRDCDWRAAFAIYDSEAATITFHRVPYDIMASQGKILMAGLPERLAARLTEGR</sequence>
<reference evidence="3" key="1">
    <citation type="submission" date="2023-03" db="EMBL/GenBank/DDBJ databases">
        <title>Edaphobacter sp.</title>
        <authorList>
            <person name="Huber K.J."/>
            <person name="Papendorf J."/>
            <person name="Pilke C."/>
            <person name="Bunk B."/>
            <person name="Sproeer C."/>
            <person name="Pester M."/>
        </authorList>
    </citation>
    <scope>NUCLEOTIDE SEQUENCE</scope>
    <source>
        <strain evidence="3">DSM 109919</strain>
        <strain evidence="4">DSM 109920</strain>
    </source>
</reference>
<dbReference type="InterPro" id="IPR011152">
    <property type="entry name" value="Pesterase_MJ0912"/>
</dbReference>
<dbReference type="Gene3D" id="3.60.21.10">
    <property type="match status" value="1"/>
</dbReference>
<dbReference type="InterPro" id="IPR050126">
    <property type="entry name" value="Ap4A_hydrolase"/>
</dbReference>
<proteinExistence type="inferred from homology"/>
<dbReference type="KEGG" id="epl:P4G45_15590"/>
<dbReference type="EMBL" id="CP121195">
    <property type="protein sequence ID" value="XBH13326.1"/>
    <property type="molecule type" value="Genomic_DNA"/>
</dbReference>
<accession>A0AAU7D7F4</accession>
<evidence type="ECO:0000313" key="3">
    <source>
        <dbReference type="EMBL" id="XBH09890.1"/>
    </source>
</evidence>